<proteinExistence type="predicted"/>
<evidence type="ECO:0000313" key="2">
    <source>
        <dbReference type="Proteomes" id="UP001364890"/>
    </source>
</evidence>
<evidence type="ECO:0000313" key="1">
    <source>
        <dbReference type="EMBL" id="MEI4768213.1"/>
    </source>
</evidence>
<reference evidence="1 2" key="1">
    <citation type="submission" date="2024-01" db="EMBL/GenBank/DDBJ databases">
        <title>Seven novel Bacillus-like species.</title>
        <authorList>
            <person name="Liu G."/>
        </authorList>
    </citation>
    <scope>NUCLEOTIDE SEQUENCE [LARGE SCALE GENOMIC DNA]</scope>
    <source>
        <strain evidence="1 2">FJAT-51614</strain>
    </source>
</reference>
<dbReference type="RefSeq" id="WP_336495771.1">
    <property type="nucleotide sequence ID" value="NZ_JBAWSY010000001.1"/>
</dbReference>
<organism evidence="1 2">
    <name type="scientific">Psychrobacillus mangrovi</name>
    <dbReference type="NCBI Taxonomy" id="3117745"/>
    <lineage>
        <taxon>Bacteria</taxon>
        <taxon>Bacillati</taxon>
        <taxon>Bacillota</taxon>
        <taxon>Bacilli</taxon>
        <taxon>Bacillales</taxon>
        <taxon>Bacillaceae</taxon>
        <taxon>Psychrobacillus</taxon>
    </lineage>
</organism>
<dbReference type="EMBL" id="JBAWSY010000001">
    <property type="protein sequence ID" value="MEI4768213.1"/>
    <property type="molecule type" value="Genomic_DNA"/>
</dbReference>
<keyword evidence="2" id="KW-1185">Reference proteome</keyword>
<dbReference type="Pfam" id="PF06279">
    <property type="entry name" value="DUF1033"/>
    <property type="match status" value="1"/>
</dbReference>
<sequence>MVEIIYMKADYEPWWEFEGWEEHILERISFNEENEAQEYLNKKLEEFRGNFPFEKAKGDKYWAFWSVKEQCFCDSCDEDLQIYHGIIWNKLR</sequence>
<name>A0ABU8EZM7_9BACI</name>
<accession>A0ABU8EZM7</accession>
<comment type="caution">
    <text evidence="1">The sequence shown here is derived from an EMBL/GenBank/DDBJ whole genome shotgun (WGS) entry which is preliminary data.</text>
</comment>
<gene>
    <name evidence="1" type="ORF">WAX74_00885</name>
</gene>
<dbReference type="InterPro" id="IPR010434">
    <property type="entry name" value="DUF1033"/>
</dbReference>
<dbReference type="Proteomes" id="UP001364890">
    <property type="component" value="Unassembled WGS sequence"/>
</dbReference>
<protein>
    <submittedName>
        <fullName evidence="1">DUF1033 family protein</fullName>
    </submittedName>
</protein>